<dbReference type="GO" id="GO:0000381">
    <property type="term" value="P:regulation of alternative mRNA splicing, via spliceosome"/>
    <property type="evidence" value="ECO:0007669"/>
    <property type="project" value="TreeGrafter"/>
</dbReference>
<keyword evidence="10" id="KW-1185">Reference proteome</keyword>
<dbReference type="EMBL" id="QUSF01000001">
    <property type="protein sequence ID" value="RLW13322.1"/>
    <property type="molecule type" value="Genomic_DNA"/>
</dbReference>
<keyword evidence="3" id="KW-0694">RNA-binding</keyword>
<dbReference type="PANTHER" id="PTHR11208:SF29">
    <property type="entry name" value="KH DOMAIN-CONTAINING, RNA-BINDING, SIGNAL TRANSDUCTION-ASSOCIATED PROTEIN 3"/>
    <property type="match status" value="1"/>
</dbReference>
<dbReference type="InterPro" id="IPR004087">
    <property type="entry name" value="KH_dom"/>
</dbReference>
<proteinExistence type="inferred from homology"/>
<evidence type="ECO:0000256" key="6">
    <source>
        <dbReference type="ARBA" id="ARBA00023242"/>
    </source>
</evidence>
<name>A0A3L8T232_CHLGU</name>
<feature type="domain" description="K Homology" evidence="8">
    <location>
        <begin position="27"/>
        <end position="125"/>
    </location>
</feature>
<feature type="region of interest" description="Disordered" evidence="7">
    <location>
        <begin position="172"/>
        <end position="210"/>
    </location>
</feature>
<comment type="caution">
    <text evidence="9">The sequence shown here is derived from an EMBL/GenBank/DDBJ whole genome shotgun (WGS) entry which is preliminary data.</text>
</comment>
<sequence length="626" mass="69841">MEKIEKFQKGEGKEEEKYIDVVINKNMKLGQKVLIPVKQFPKFNFVGKLLGPRGNSLKRLQEETLTKMSILGKGSMRDKTKEEELRKSGEAKYFHLNDDLHVLIEVFAPPAEAYARMGHALEEIKKFLIPDYNDEIRQAQLQELTYLNGGSETAEVPVVRGKASMRARGVPVPALSRGRGGVPPPAAGVPRGAPAPRGVPPSRGPVSRSRGLLAARARGVPPPAGYRPLPPPPAQEPYGEYVSAAVDVLCVQRVSFWRGQSPSELCTGNILQIFFHFCTLHEYICDDAVSSPVLVAYLVKCKFQYFSGSGRPVVQIPVTGIHIPLVPSGDHVLTTRILPITDSIFCPFGFAGNPTNLFLSKSEYVPPVFWDKAVVVTSYSFQICVVTPAFLLFWGKILKPEVKAVALDTFLEYDDGYGAAYDEQSYDSYDNSYSTQAQSFKGMCNILQALFSEVECVIISSHVFFPALSTPLLPCSGADYYDYGHGLSEDTYDSYATLGKKHSERIISVRQALVLQQFLQQCFKARIFLIPTSQSAACTIRLRVFFFFNVNLAFFVMKKHKRLLPDAPGNRLSLPSYFLHFRGDIWNVGPSMLKATGQEEWTNSRHKTPSARTTKGVYRDQPYARY</sequence>
<comment type="similarity">
    <text evidence="2">Belongs to the KHDRBS family.</text>
</comment>
<dbReference type="InterPro" id="IPR032335">
    <property type="entry name" value="Sam68-YY"/>
</dbReference>
<dbReference type="GO" id="GO:0005634">
    <property type="term" value="C:nucleus"/>
    <property type="evidence" value="ECO:0007669"/>
    <property type="project" value="UniProtKB-SubCell"/>
</dbReference>
<evidence type="ECO:0000259" key="8">
    <source>
        <dbReference type="SMART" id="SM00322"/>
    </source>
</evidence>
<dbReference type="OrthoDB" id="6777263at2759"/>
<feature type="region of interest" description="Disordered" evidence="7">
    <location>
        <begin position="598"/>
        <end position="626"/>
    </location>
</feature>
<dbReference type="PANTHER" id="PTHR11208">
    <property type="entry name" value="RNA-BINDING PROTEIN RELATED"/>
    <property type="match status" value="1"/>
</dbReference>
<dbReference type="CDD" id="cd22470">
    <property type="entry name" value="KH-I_KHDRBS3"/>
    <property type="match status" value="1"/>
</dbReference>
<dbReference type="Proteomes" id="UP000276834">
    <property type="component" value="Unassembled WGS sequence"/>
</dbReference>
<dbReference type="GO" id="GO:0003729">
    <property type="term" value="F:mRNA binding"/>
    <property type="evidence" value="ECO:0007669"/>
    <property type="project" value="TreeGrafter"/>
</dbReference>
<dbReference type="Pfam" id="PF22675">
    <property type="entry name" value="KH-I_KHDC4-BBP"/>
    <property type="match status" value="1"/>
</dbReference>
<keyword evidence="4" id="KW-0805">Transcription regulation</keyword>
<keyword evidence="6" id="KW-0539">Nucleus</keyword>
<accession>A0A3L8T232</accession>
<evidence type="ECO:0000313" key="9">
    <source>
        <dbReference type="EMBL" id="RLW13322.1"/>
    </source>
</evidence>
<reference evidence="9 10" key="1">
    <citation type="journal article" date="2018" name="Proc. R. Soc. B">
        <title>A non-coding region near Follistatin controls head colour polymorphism in the Gouldian finch.</title>
        <authorList>
            <person name="Toomey M.B."/>
            <person name="Marques C.I."/>
            <person name="Andrade P."/>
            <person name="Araujo P.M."/>
            <person name="Sabatino S."/>
            <person name="Gazda M.A."/>
            <person name="Afonso S."/>
            <person name="Lopes R.J."/>
            <person name="Corbo J.C."/>
            <person name="Carneiro M."/>
        </authorList>
    </citation>
    <scope>NUCLEOTIDE SEQUENCE [LARGE SCALE GENOMIC DNA]</scope>
    <source>
        <strain evidence="9">Red01</strain>
        <tissue evidence="9">Muscle</tissue>
    </source>
</reference>
<evidence type="ECO:0000256" key="1">
    <source>
        <dbReference type="ARBA" id="ARBA00004123"/>
    </source>
</evidence>
<dbReference type="SMART" id="SM00322">
    <property type="entry name" value="KH"/>
    <property type="match status" value="1"/>
</dbReference>
<evidence type="ECO:0000313" key="10">
    <source>
        <dbReference type="Proteomes" id="UP000276834"/>
    </source>
</evidence>
<dbReference type="Pfam" id="PF16568">
    <property type="entry name" value="Sam68-YY"/>
    <property type="match status" value="2"/>
</dbReference>
<protein>
    <recommendedName>
        <fullName evidence="8">K Homology domain-containing protein</fullName>
    </recommendedName>
</protein>
<dbReference type="InterPro" id="IPR055256">
    <property type="entry name" value="KH_1_KHDC4/BBP-like"/>
</dbReference>
<dbReference type="FunFam" id="3.30.1370.10:FF:000030">
    <property type="entry name" value="KH domain-containing, RNA-binding, signal transduction-associated protein 3 isoformX2"/>
    <property type="match status" value="1"/>
</dbReference>
<dbReference type="InterPro" id="IPR036612">
    <property type="entry name" value="KH_dom_type_1_sf"/>
</dbReference>
<organism evidence="9 10">
    <name type="scientific">Chloebia gouldiae</name>
    <name type="common">Gouldian finch</name>
    <name type="synonym">Erythrura gouldiae</name>
    <dbReference type="NCBI Taxonomy" id="44316"/>
    <lineage>
        <taxon>Eukaryota</taxon>
        <taxon>Metazoa</taxon>
        <taxon>Chordata</taxon>
        <taxon>Craniata</taxon>
        <taxon>Vertebrata</taxon>
        <taxon>Euteleostomi</taxon>
        <taxon>Archelosauria</taxon>
        <taxon>Archosauria</taxon>
        <taxon>Dinosauria</taxon>
        <taxon>Saurischia</taxon>
        <taxon>Theropoda</taxon>
        <taxon>Coelurosauria</taxon>
        <taxon>Aves</taxon>
        <taxon>Neognathae</taxon>
        <taxon>Neoaves</taxon>
        <taxon>Telluraves</taxon>
        <taxon>Australaves</taxon>
        <taxon>Passeriformes</taxon>
        <taxon>Passeroidea</taxon>
        <taxon>Passeridae</taxon>
        <taxon>Chloebia</taxon>
    </lineage>
</organism>
<dbReference type="Pfam" id="PF16274">
    <property type="entry name" value="Qua1"/>
    <property type="match status" value="1"/>
</dbReference>
<evidence type="ECO:0000256" key="2">
    <source>
        <dbReference type="ARBA" id="ARBA00010174"/>
    </source>
</evidence>
<comment type="subcellular location">
    <subcellularLocation>
        <location evidence="1">Nucleus</location>
    </subcellularLocation>
</comment>
<dbReference type="SUPFAM" id="SSF54791">
    <property type="entry name" value="Eukaryotic type KH-domain (KH-domain type I)"/>
    <property type="match status" value="1"/>
</dbReference>
<evidence type="ECO:0000256" key="5">
    <source>
        <dbReference type="ARBA" id="ARBA00023163"/>
    </source>
</evidence>
<dbReference type="InterPro" id="IPR045071">
    <property type="entry name" value="BBP-like"/>
</dbReference>
<evidence type="ECO:0000256" key="7">
    <source>
        <dbReference type="SAM" id="MobiDB-lite"/>
    </source>
</evidence>
<evidence type="ECO:0000256" key="4">
    <source>
        <dbReference type="ARBA" id="ARBA00023015"/>
    </source>
</evidence>
<dbReference type="InterPro" id="IPR032571">
    <property type="entry name" value="Qua1_dom"/>
</dbReference>
<dbReference type="Gene3D" id="3.30.1370.10">
    <property type="entry name" value="K Homology domain, type 1"/>
    <property type="match status" value="1"/>
</dbReference>
<dbReference type="AlphaFoldDB" id="A0A3L8T232"/>
<keyword evidence="5" id="KW-0804">Transcription</keyword>
<evidence type="ECO:0000256" key="3">
    <source>
        <dbReference type="ARBA" id="ARBA00022884"/>
    </source>
</evidence>
<gene>
    <name evidence="9" type="ORF">DV515_00000558</name>
</gene>